<organism evidence="3 4">
    <name type="scientific">Fistulifera solaris</name>
    <name type="common">Oleaginous diatom</name>
    <dbReference type="NCBI Taxonomy" id="1519565"/>
    <lineage>
        <taxon>Eukaryota</taxon>
        <taxon>Sar</taxon>
        <taxon>Stramenopiles</taxon>
        <taxon>Ochrophyta</taxon>
        <taxon>Bacillariophyta</taxon>
        <taxon>Bacillariophyceae</taxon>
        <taxon>Bacillariophycidae</taxon>
        <taxon>Naviculales</taxon>
        <taxon>Naviculaceae</taxon>
        <taxon>Fistulifera</taxon>
    </lineage>
</organism>
<dbReference type="InterPro" id="IPR036770">
    <property type="entry name" value="Ankyrin_rpt-contain_sf"/>
</dbReference>
<accession>A0A1Z5K749</accession>
<dbReference type="Gene3D" id="1.25.40.20">
    <property type="entry name" value="Ankyrin repeat-containing domain"/>
    <property type="match status" value="1"/>
</dbReference>
<reference evidence="3 4" key="1">
    <citation type="journal article" date="2015" name="Plant Cell">
        <title>Oil accumulation by the oleaginous diatom Fistulifera solaris as revealed by the genome and transcriptome.</title>
        <authorList>
            <person name="Tanaka T."/>
            <person name="Maeda Y."/>
            <person name="Veluchamy A."/>
            <person name="Tanaka M."/>
            <person name="Abida H."/>
            <person name="Marechal E."/>
            <person name="Bowler C."/>
            <person name="Muto M."/>
            <person name="Sunaga Y."/>
            <person name="Tanaka M."/>
            <person name="Yoshino T."/>
            <person name="Taniguchi T."/>
            <person name="Fukuda Y."/>
            <person name="Nemoto M."/>
            <person name="Matsumoto M."/>
            <person name="Wong P.S."/>
            <person name="Aburatani S."/>
            <person name="Fujibuchi W."/>
        </authorList>
    </citation>
    <scope>NUCLEOTIDE SEQUENCE [LARGE SCALE GENOMIC DNA]</scope>
    <source>
        <strain evidence="3 4">JPCC DA0580</strain>
    </source>
</reference>
<dbReference type="PANTHER" id="PTHR24153:SF8">
    <property type="entry name" value="FORKED, ISOFORM F"/>
    <property type="match status" value="1"/>
</dbReference>
<evidence type="ECO:0000313" key="3">
    <source>
        <dbReference type="EMBL" id="GAX22064.1"/>
    </source>
</evidence>
<keyword evidence="4" id="KW-1185">Reference proteome</keyword>
<dbReference type="InParanoid" id="A0A1Z5K749"/>
<evidence type="ECO:0000256" key="1">
    <source>
        <dbReference type="ARBA" id="ARBA00022737"/>
    </source>
</evidence>
<dbReference type="AlphaFoldDB" id="A0A1Z5K749"/>
<dbReference type="SMART" id="SM00248">
    <property type="entry name" value="ANK"/>
    <property type="match status" value="4"/>
</dbReference>
<name>A0A1Z5K749_FISSO</name>
<sequence length="425" mass="47485">MGAANSKQQSLINKRQKVNDYSNPKVQITSEHLMRKTYPLFAVRQIANAYAARAKAACPPECNPTMPLLYALARSWAWGAVAYRCQTHPQEAEAVDEKGDTTLHWACFGNCPAATVELILQANPSQATLVNIKGELPLHLACSYRASAETIRVVLEANPAAANEFTLAGSNPLHLLADYGGSAEAMWHILRASSTAATVCDHLYQRRPMEILNGRKNMHEFSSVRETLRSVRRKQKLLREDSIEWSDLEVGIEEYRTSEFWQKIALLAVAESRFDDALLQMQPIDLVSHPVVLMACVSNALCPPSIQEFAILLYSHQLMVPYDGNLALHEAVKAGSFHALQDLLFYAPDASQVRSEEAKLPLTYLLEREDATWLDGVGYLMQAYPPALQDTALPVAYYPILWSRFPPDVLYASIRCSPDLLHNFE</sequence>
<dbReference type="InterPro" id="IPR052420">
    <property type="entry name" value="Espin/Espin-like"/>
</dbReference>
<proteinExistence type="predicted"/>
<dbReference type="SUPFAM" id="SSF48403">
    <property type="entry name" value="Ankyrin repeat"/>
    <property type="match status" value="1"/>
</dbReference>
<dbReference type="GO" id="GO:0051015">
    <property type="term" value="F:actin filament binding"/>
    <property type="evidence" value="ECO:0007669"/>
    <property type="project" value="TreeGrafter"/>
</dbReference>
<gene>
    <name evidence="3" type="ORF">FisN_6Hh311</name>
</gene>
<dbReference type="EMBL" id="BDSP01000177">
    <property type="protein sequence ID" value="GAX22064.1"/>
    <property type="molecule type" value="Genomic_DNA"/>
</dbReference>
<keyword evidence="2" id="KW-0040">ANK repeat</keyword>
<dbReference type="Proteomes" id="UP000198406">
    <property type="component" value="Unassembled WGS sequence"/>
</dbReference>
<evidence type="ECO:0000256" key="2">
    <source>
        <dbReference type="ARBA" id="ARBA00023043"/>
    </source>
</evidence>
<protein>
    <submittedName>
        <fullName evidence="3">Uncharacterized protein</fullName>
    </submittedName>
</protein>
<dbReference type="OrthoDB" id="46738at2759"/>
<keyword evidence="1" id="KW-0677">Repeat</keyword>
<dbReference type="PANTHER" id="PTHR24153">
    <property type="entry name" value="ESPIN"/>
    <property type="match status" value="1"/>
</dbReference>
<dbReference type="GO" id="GO:0051017">
    <property type="term" value="P:actin filament bundle assembly"/>
    <property type="evidence" value="ECO:0007669"/>
    <property type="project" value="TreeGrafter"/>
</dbReference>
<dbReference type="InterPro" id="IPR002110">
    <property type="entry name" value="Ankyrin_rpt"/>
</dbReference>
<comment type="caution">
    <text evidence="3">The sequence shown here is derived from an EMBL/GenBank/DDBJ whole genome shotgun (WGS) entry which is preliminary data.</text>
</comment>
<evidence type="ECO:0000313" key="4">
    <source>
        <dbReference type="Proteomes" id="UP000198406"/>
    </source>
</evidence>
<dbReference type="GO" id="GO:0005737">
    <property type="term" value="C:cytoplasm"/>
    <property type="evidence" value="ECO:0007669"/>
    <property type="project" value="TreeGrafter"/>
</dbReference>